<dbReference type="Gene3D" id="3.30.60.90">
    <property type="match status" value="2"/>
</dbReference>
<comment type="subcellular location">
    <subcellularLocation>
        <location evidence="2">Nucleus</location>
    </subcellularLocation>
</comment>
<dbReference type="InterPro" id="IPR000197">
    <property type="entry name" value="Znf_TAZ"/>
</dbReference>
<evidence type="ECO:0000256" key="5">
    <source>
        <dbReference type="ARBA" id="ARBA00022723"/>
    </source>
</evidence>
<dbReference type="Pfam" id="PF08214">
    <property type="entry name" value="HAT_KAT11"/>
    <property type="match status" value="1"/>
</dbReference>
<reference evidence="23" key="1">
    <citation type="journal article" date="2016" name="Nature">
        <title>The genome of the seagrass Zostera marina reveals angiosperm adaptation to the sea.</title>
        <authorList>
            <person name="Olsen J.L."/>
            <person name="Rouze P."/>
            <person name="Verhelst B."/>
            <person name="Lin Y.-C."/>
            <person name="Bayer T."/>
            <person name="Collen J."/>
            <person name="Dattolo E."/>
            <person name="De Paoli E."/>
            <person name="Dittami S."/>
            <person name="Maumus F."/>
            <person name="Michel G."/>
            <person name="Kersting A."/>
            <person name="Lauritano C."/>
            <person name="Lohaus R."/>
            <person name="Toepel M."/>
            <person name="Tonon T."/>
            <person name="Vanneste K."/>
            <person name="Amirebrahimi M."/>
            <person name="Brakel J."/>
            <person name="Bostroem C."/>
            <person name="Chovatia M."/>
            <person name="Grimwood J."/>
            <person name="Jenkins J.W."/>
            <person name="Jueterbock A."/>
            <person name="Mraz A."/>
            <person name="Stam W.T."/>
            <person name="Tice H."/>
            <person name="Bornberg-Bauer E."/>
            <person name="Green P.J."/>
            <person name="Pearson G.A."/>
            <person name="Procaccini G."/>
            <person name="Duarte C.M."/>
            <person name="Schmutz J."/>
            <person name="Reusch T.B.H."/>
            <person name="Van de Peer Y."/>
        </authorList>
    </citation>
    <scope>NUCLEOTIDE SEQUENCE [LARGE SCALE GENOMIC DNA]</scope>
    <source>
        <strain evidence="23">cv. Finnish</strain>
    </source>
</reference>
<dbReference type="PROSITE" id="PS01359">
    <property type="entry name" value="ZF_PHD_1"/>
    <property type="match status" value="1"/>
</dbReference>
<dbReference type="InterPro" id="IPR031162">
    <property type="entry name" value="CBP_P300_HAT"/>
</dbReference>
<evidence type="ECO:0000259" key="18">
    <source>
        <dbReference type="PROSITE" id="PS50016"/>
    </source>
</evidence>
<dbReference type="GO" id="GO:0005634">
    <property type="term" value="C:nucleus"/>
    <property type="evidence" value="ECO:0007669"/>
    <property type="project" value="UniProtKB-SubCell"/>
</dbReference>
<feature type="domain" description="TAZ-type" evidence="19">
    <location>
        <begin position="1639"/>
        <end position="1728"/>
    </location>
</feature>
<dbReference type="InterPro" id="IPR001965">
    <property type="entry name" value="Znf_PHD"/>
</dbReference>
<feature type="region of interest" description="Disordered" evidence="17">
    <location>
        <begin position="1"/>
        <end position="20"/>
    </location>
</feature>
<accession>A0A0K9NV01</accession>
<dbReference type="SUPFAM" id="SSF57903">
    <property type="entry name" value="FYVE/PHD zinc finger"/>
    <property type="match status" value="1"/>
</dbReference>
<keyword evidence="12" id="KW-0804">Transcription</keyword>
<keyword evidence="8" id="KW-0862">Zinc</keyword>
<keyword evidence="5" id="KW-0479">Metal-binding</keyword>
<keyword evidence="10" id="KW-0805">Transcription regulation</keyword>
<keyword evidence="4 22" id="KW-0808">Transferase</keyword>
<keyword evidence="11" id="KW-0010">Activator</keyword>
<dbReference type="PROSITE" id="PS50134">
    <property type="entry name" value="ZF_TAZ"/>
    <property type="match status" value="2"/>
</dbReference>
<dbReference type="FunFam" id="1.20.1020.10:FF:000003">
    <property type="entry name" value="Histone acetyltransferase HAC1-like protein"/>
    <property type="match status" value="1"/>
</dbReference>
<dbReference type="GO" id="GO:0031490">
    <property type="term" value="F:chromatin DNA binding"/>
    <property type="evidence" value="ECO:0000318"/>
    <property type="project" value="GO_Central"/>
</dbReference>
<evidence type="ECO:0000259" key="19">
    <source>
        <dbReference type="PROSITE" id="PS50134"/>
    </source>
</evidence>
<dbReference type="InterPro" id="IPR043145">
    <property type="entry name" value="Znf_ZZ_sf"/>
</dbReference>
<evidence type="ECO:0000256" key="17">
    <source>
        <dbReference type="SAM" id="MobiDB-lite"/>
    </source>
</evidence>
<evidence type="ECO:0000256" key="16">
    <source>
        <dbReference type="PROSITE-ProRule" id="PRU00228"/>
    </source>
</evidence>
<proteinExistence type="predicted"/>
<dbReference type="PANTHER" id="PTHR13808:SF1">
    <property type="entry name" value="HISTONE ACETYLTRANSFERASE"/>
    <property type="match status" value="1"/>
</dbReference>
<evidence type="ECO:0000256" key="14">
    <source>
        <dbReference type="ARBA" id="ARBA00023315"/>
    </source>
</evidence>
<gene>
    <name evidence="22" type="ORF">ZOSMA_58G00500</name>
</gene>
<evidence type="ECO:0000256" key="10">
    <source>
        <dbReference type="ARBA" id="ARBA00023015"/>
    </source>
</evidence>
<dbReference type="SMART" id="SM00291">
    <property type="entry name" value="ZnF_ZZ"/>
    <property type="match status" value="2"/>
</dbReference>
<dbReference type="InterPro" id="IPR000433">
    <property type="entry name" value="Znf_ZZ"/>
</dbReference>
<keyword evidence="7 16" id="KW-0863">Zinc-finger</keyword>
<evidence type="ECO:0000256" key="12">
    <source>
        <dbReference type="ARBA" id="ARBA00023163"/>
    </source>
</evidence>
<keyword evidence="13" id="KW-0539">Nucleus</keyword>
<feature type="domain" description="ZZ-type" evidence="20">
    <location>
        <begin position="1582"/>
        <end position="1635"/>
    </location>
</feature>
<dbReference type="GO" id="GO:0000123">
    <property type="term" value="C:histone acetyltransferase complex"/>
    <property type="evidence" value="ECO:0000318"/>
    <property type="project" value="GO_Central"/>
</dbReference>
<evidence type="ECO:0000256" key="15">
    <source>
        <dbReference type="ARBA" id="ARBA00048017"/>
    </source>
</evidence>
<dbReference type="PROSITE" id="PS01357">
    <property type="entry name" value="ZF_ZZ_1"/>
    <property type="match status" value="1"/>
</dbReference>
<dbReference type="EC" id="2.3.1.48" evidence="3"/>
<keyword evidence="14" id="KW-0012">Acyltransferase</keyword>
<dbReference type="OrthoDB" id="899at2759"/>
<dbReference type="InterPro" id="IPR013178">
    <property type="entry name" value="Histone_AcTrfase_Rtt109/CBP"/>
</dbReference>
<evidence type="ECO:0000256" key="4">
    <source>
        <dbReference type="ARBA" id="ARBA00022679"/>
    </source>
</evidence>
<evidence type="ECO:0000256" key="2">
    <source>
        <dbReference type="ARBA" id="ARBA00004123"/>
    </source>
</evidence>
<dbReference type="InterPro" id="IPR013083">
    <property type="entry name" value="Znf_RING/FYVE/PHD"/>
</dbReference>
<evidence type="ECO:0000256" key="7">
    <source>
        <dbReference type="ARBA" id="ARBA00022771"/>
    </source>
</evidence>
<evidence type="ECO:0000313" key="22">
    <source>
        <dbReference type="EMBL" id="KMZ60594.1"/>
    </source>
</evidence>
<keyword evidence="23" id="KW-1185">Reference proteome</keyword>
<dbReference type="GO" id="GO:0045944">
    <property type="term" value="P:positive regulation of transcription by RNA polymerase II"/>
    <property type="evidence" value="ECO:0000318"/>
    <property type="project" value="GO_Central"/>
</dbReference>
<feature type="domain" description="TAZ-type" evidence="19">
    <location>
        <begin position="720"/>
        <end position="801"/>
    </location>
</feature>
<evidence type="ECO:0000256" key="11">
    <source>
        <dbReference type="ARBA" id="ARBA00023159"/>
    </source>
</evidence>
<dbReference type="STRING" id="29655.A0A0K9NV01"/>
<feature type="domain" description="CBP/p300-type HAT" evidence="21">
    <location>
        <begin position="1144"/>
        <end position="1580"/>
    </location>
</feature>
<dbReference type="SMART" id="SM00249">
    <property type="entry name" value="PHD"/>
    <property type="match status" value="1"/>
</dbReference>
<evidence type="ECO:0000259" key="21">
    <source>
        <dbReference type="PROSITE" id="PS51727"/>
    </source>
</evidence>
<name>A0A0K9NV01_ZOSMR</name>
<dbReference type="Pfam" id="PF00628">
    <property type="entry name" value="PHD"/>
    <property type="match status" value="1"/>
</dbReference>
<evidence type="ECO:0000313" key="23">
    <source>
        <dbReference type="Proteomes" id="UP000036987"/>
    </source>
</evidence>
<dbReference type="CDD" id="cd15614">
    <property type="entry name" value="PHD_HAC_like"/>
    <property type="match status" value="1"/>
</dbReference>
<feature type="region of interest" description="Disordered" evidence="17">
    <location>
        <begin position="653"/>
        <end position="682"/>
    </location>
</feature>
<dbReference type="Proteomes" id="UP000036987">
    <property type="component" value="Unassembled WGS sequence"/>
</dbReference>
<dbReference type="OMA" id="RNCKESN"/>
<dbReference type="GO" id="GO:0005667">
    <property type="term" value="C:transcription regulator complex"/>
    <property type="evidence" value="ECO:0000318"/>
    <property type="project" value="GO_Central"/>
</dbReference>
<comment type="catalytic activity">
    <reaction evidence="15">
        <text>L-lysyl-[protein] + acetyl-CoA = N(6)-acetyl-L-lysyl-[protein] + CoA + H(+)</text>
        <dbReference type="Rhea" id="RHEA:45948"/>
        <dbReference type="Rhea" id="RHEA-COMP:9752"/>
        <dbReference type="Rhea" id="RHEA-COMP:10731"/>
        <dbReference type="ChEBI" id="CHEBI:15378"/>
        <dbReference type="ChEBI" id="CHEBI:29969"/>
        <dbReference type="ChEBI" id="CHEBI:57287"/>
        <dbReference type="ChEBI" id="CHEBI:57288"/>
        <dbReference type="ChEBI" id="CHEBI:61930"/>
        <dbReference type="EC" id="2.3.1.48"/>
    </reaction>
</comment>
<dbReference type="PROSITE" id="PS51727">
    <property type="entry name" value="CBP_P300_HAT"/>
    <property type="match status" value="1"/>
</dbReference>
<comment type="function">
    <text evidence="1">Acetyltransferase enzyme. Acetylates histones, giving a specific tag for transcriptional activation.</text>
</comment>
<evidence type="ECO:0000256" key="1">
    <source>
        <dbReference type="ARBA" id="ARBA00002581"/>
    </source>
</evidence>
<dbReference type="GO" id="GO:0004402">
    <property type="term" value="F:histone acetyltransferase activity"/>
    <property type="evidence" value="ECO:0000318"/>
    <property type="project" value="GO_Central"/>
</dbReference>
<dbReference type="GO" id="GO:0008270">
    <property type="term" value="F:zinc ion binding"/>
    <property type="evidence" value="ECO:0007669"/>
    <property type="project" value="UniProtKB-KW"/>
</dbReference>
<evidence type="ECO:0000256" key="9">
    <source>
        <dbReference type="ARBA" id="ARBA00022853"/>
    </source>
</evidence>
<feature type="domain" description="ZZ-type" evidence="20">
    <location>
        <begin position="1462"/>
        <end position="1525"/>
    </location>
</feature>
<evidence type="ECO:0000256" key="6">
    <source>
        <dbReference type="ARBA" id="ARBA00022737"/>
    </source>
</evidence>
<keyword evidence="6" id="KW-0677">Repeat</keyword>
<feature type="domain" description="PHD-type" evidence="18">
    <location>
        <begin position="1052"/>
        <end position="1129"/>
    </location>
</feature>
<dbReference type="Gene3D" id="1.20.1020.10">
    <property type="entry name" value="TAZ domain"/>
    <property type="match status" value="2"/>
</dbReference>
<feature type="region of interest" description="Disordered" evidence="17">
    <location>
        <begin position="1731"/>
        <end position="1762"/>
    </location>
</feature>
<keyword evidence="9" id="KW-0156">Chromatin regulator</keyword>
<dbReference type="Gene3D" id="3.30.40.10">
    <property type="entry name" value="Zinc/RING finger domain, C3HC4 (zinc finger)"/>
    <property type="match status" value="1"/>
</dbReference>
<sequence length="1762" mass="196405">MNVPSQMAGNMPNQGGTSRMVQQNGGIGVGSGGAPGWIAISNMDHEFVMVRRMIQSKITQYIQGHRQAVAILQKIPDIAKHIEIFLLKTAPSQEDYMNPETLDIRLQTVVKNLMNYQSRCTTSSPSVNSMIQTPGGSNMMQNHGGSNMMQTPGGSTMIPTPGSGTMIPTPGSRTMIPTPGVSTMIPTPGVSTMIPTPGVSTMIPTPGVSTMIPTPGGSTMIPTPGMSRTSNINSTVTCSADNSVVATSGSGTLTATPVGSVNMLQISNGAASIGHRMMHDSYQLPITKKSFSSVPPMSISHNPSQMIPTPGLNNMQSTAMNSVCNGGGYSGVESTVVSQQQHQKQSAGNQNIRILQNLGGQMGIGLRSNIPHRYGFSNGGLTSRGNNQQLMNGSVVSEAYMSSPAYNNSQKPMQKHLDHQLQQSLRPRDGFGMNNMTGNLYVNTPSGGSAVNHPNMNSLNRSKISTASQNYQLNLQSNQQQMVRNSSFVDHSQKMEFQSHAGRENLLQPTQQFQTQTSQPSAQFVQNQFQPQKQLSLESDPFQQPFLASGLGAQGIDSFNEPLNAQASQEFRLPELSGYPNSNMVVSSSMGTKLVGQLPVSQNSQPSISQDSQKLHQIFDHSQPAVESLNNFNSLSNGCQSDVFLPGHWHHQTLEKHHSQDKTSLQQHIHNDFSEPPTDQADEKHVHFPTEVSGPTSNVANGISVIKPPSDIVPSNDINALRAVHFTHQQKWILLMIHSRYCSFPVGKCNDIYCSKVQDLWLHMISCNEDDCKHSRCKKSKKLIEHFCKCQLTDCPTCVPVRFFITSKYRTHSCDADRGEMNDSRKAVNAVDDLKSIETSGEMQALKRVKVEHSSFKNDSYSTSSQQSQIQSHPLADSVISMDCEPINTNAGPIIGSGSENLPNMSKCNIAGSDNKLFMPGECQPKSEAIKLENDSKPLKFEIKQDITAPSVDHIPTTKSGKPKIKGVSMTELFTPELVQMHITGLRQWVGQSKAKAEKNQAMEHSMSENSCQLCAIEKLTFEPPPIYCSICGARIKRNATYYTCGSSDTRQYLCIPCHNEARGDTVEVEGAAIIKSRFEKKKNDVEIEESWVQCDKCEAWQHQICTLFNGRRNEGGQAEYICPKCYVDDVNNGIRKPLPQSSVLGADDLPKTLLSDHLEERLFMRLKQDRHERAMIMGKSYDQVPGAEALVVRVVSSVDKKLDVKQRFLEIFQEDNYPKEFAYKSKVVLLFQKIEGVEVCLFGMYVQEFGSECAFPNQRRVYLSYLDSVKYFRPEIKTASGEALRTFVYHEILIGYLEYCKMRGFTSCYIWACPPLKGEDYILYCHPEIQKTPKSDKLREWYLSMLRKAMKENIVVDLTNLYDHFFVTTGECKAKVTAARLPYFDGDYWPGAAEDMINLLQQEEDGRRQQKKGKTKKTITKRALKAAGQTDLSGNASKDALLMQKLGETISPMKEDFIMVHLQHACTHCCILMVSGIRWVCNHCKNFQLCERCYDAEQKREEREKHPINSREKHHLNPVAITGVSPDTSDDDDILESEFFDTRQAFLSLCQGNHYQYDTLRRAKHSSMMVLYHLHNPTAPAFVTTCNVCHHDIETGQGWRCEVCPDFDVCSDCHKKDGVVDHPHKLTNHPSMVDAQNSEARQIRVAQLRGMLNLLVHASQCRGAQSQSSQCQYPNCCKVKGLFRHGRVCKTRMSGGCIVCKRMWYLLQLHSRACKDPECSVPRCRDLREHLRRSQQQSESRRRAAVNEMMRQRAAEVAGSS</sequence>
<evidence type="ECO:0000259" key="20">
    <source>
        <dbReference type="PROSITE" id="PS50135"/>
    </source>
</evidence>
<dbReference type="SMART" id="SM00551">
    <property type="entry name" value="ZnF_TAZ"/>
    <property type="match status" value="2"/>
</dbReference>
<dbReference type="PROSITE" id="PS50135">
    <property type="entry name" value="ZF_ZZ_2"/>
    <property type="match status" value="2"/>
</dbReference>
<dbReference type="GO" id="GO:0003713">
    <property type="term" value="F:transcription coactivator activity"/>
    <property type="evidence" value="ECO:0000318"/>
    <property type="project" value="GO_Central"/>
</dbReference>
<dbReference type="Pfam" id="PF02135">
    <property type="entry name" value="zf-TAZ"/>
    <property type="match status" value="2"/>
</dbReference>
<organism evidence="22 23">
    <name type="scientific">Zostera marina</name>
    <name type="common">Eelgrass</name>
    <dbReference type="NCBI Taxonomy" id="29655"/>
    <lineage>
        <taxon>Eukaryota</taxon>
        <taxon>Viridiplantae</taxon>
        <taxon>Streptophyta</taxon>
        <taxon>Embryophyta</taxon>
        <taxon>Tracheophyta</taxon>
        <taxon>Spermatophyta</taxon>
        <taxon>Magnoliopsida</taxon>
        <taxon>Liliopsida</taxon>
        <taxon>Zosteraceae</taxon>
        <taxon>Zostera</taxon>
    </lineage>
</organism>
<evidence type="ECO:0000256" key="13">
    <source>
        <dbReference type="ARBA" id="ARBA00023242"/>
    </source>
</evidence>
<dbReference type="FunFam" id="3.30.60.90:FF:000022">
    <property type="entry name" value="Histone acetyltransferase of the CBP family 12"/>
    <property type="match status" value="1"/>
</dbReference>
<dbReference type="EMBL" id="LFYR01001606">
    <property type="protein sequence ID" value="KMZ60594.1"/>
    <property type="molecule type" value="Genomic_DNA"/>
</dbReference>
<dbReference type="InterPro" id="IPR019787">
    <property type="entry name" value="Znf_PHD-finger"/>
</dbReference>
<comment type="caution">
    <text evidence="22">The sequence shown here is derived from an EMBL/GenBank/DDBJ whole genome shotgun (WGS) entry which is preliminary data.</text>
</comment>
<dbReference type="SUPFAM" id="SSF57933">
    <property type="entry name" value="TAZ domain"/>
    <property type="match status" value="2"/>
</dbReference>
<dbReference type="InterPro" id="IPR035898">
    <property type="entry name" value="TAZ_dom_sf"/>
</dbReference>
<dbReference type="InterPro" id="IPR011011">
    <property type="entry name" value="Znf_FYVE_PHD"/>
</dbReference>
<evidence type="ECO:0000256" key="3">
    <source>
        <dbReference type="ARBA" id="ARBA00013184"/>
    </source>
</evidence>
<evidence type="ECO:0000256" key="8">
    <source>
        <dbReference type="ARBA" id="ARBA00022833"/>
    </source>
</evidence>
<protein>
    <recommendedName>
        <fullName evidence="3">histone acetyltransferase</fullName>
        <ecNumber evidence="3">2.3.1.48</ecNumber>
    </recommendedName>
</protein>
<dbReference type="Pfam" id="PF00569">
    <property type="entry name" value="ZZ"/>
    <property type="match status" value="1"/>
</dbReference>
<dbReference type="SUPFAM" id="SSF57850">
    <property type="entry name" value="RING/U-box"/>
    <property type="match status" value="2"/>
</dbReference>
<dbReference type="InterPro" id="IPR019786">
    <property type="entry name" value="Zinc_finger_PHD-type_CS"/>
</dbReference>
<dbReference type="SMART" id="SM01250">
    <property type="entry name" value="KAT11"/>
    <property type="match status" value="1"/>
</dbReference>
<dbReference type="PANTHER" id="PTHR13808">
    <property type="entry name" value="CBP/P300-RELATED"/>
    <property type="match status" value="1"/>
</dbReference>
<dbReference type="PROSITE" id="PS50016">
    <property type="entry name" value="ZF_PHD_2"/>
    <property type="match status" value="1"/>
</dbReference>